<dbReference type="InterPro" id="IPR036390">
    <property type="entry name" value="WH_DNA-bd_sf"/>
</dbReference>
<keyword evidence="2" id="KW-0805">Transcription regulation</keyword>
<dbReference type="PROSITE" id="PS50110">
    <property type="entry name" value="RESPONSE_REGULATORY"/>
    <property type="match status" value="1"/>
</dbReference>
<dbReference type="EMBL" id="JAVRHZ010000005">
    <property type="protein sequence ID" value="MDT0556162.1"/>
    <property type="molecule type" value="Genomic_DNA"/>
</dbReference>
<feature type="domain" description="Response regulatory" evidence="7">
    <location>
        <begin position="3"/>
        <end position="119"/>
    </location>
</feature>
<organism evidence="9 10">
    <name type="scientific">Patiriisocius hiemis</name>
    <dbReference type="NCBI Taxonomy" id="3075604"/>
    <lineage>
        <taxon>Bacteria</taxon>
        <taxon>Pseudomonadati</taxon>
        <taxon>Bacteroidota</taxon>
        <taxon>Flavobacteriia</taxon>
        <taxon>Flavobacteriales</taxon>
        <taxon>Flavobacteriaceae</taxon>
        <taxon>Patiriisocius</taxon>
    </lineage>
</organism>
<dbReference type="SMART" id="SM00100">
    <property type="entry name" value="cNMP"/>
    <property type="match status" value="1"/>
</dbReference>
<evidence type="ECO:0000313" key="10">
    <source>
        <dbReference type="Proteomes" id="UP001254488"/>
    </source>
</evidence>
<dbReference type="PROSITE" id="PS50042">
    <property type="entry name" value="CNMP_BINDING_3"/>
    <property type="match status" value="1"/>
</dbReference>
<keyword evidence="3" id="KW-0238">DNA-binding</keyword>
<dbReference type="InterPro" id="IPR036388">
    <property type="entry name" value="WH-like_DNA-bd_sf"/>
</dbReference>
<dbReference type="PANTHER" id="PTHR43547">
    <property type="entry name" value="TWO-COMPONENT HISTIDINE KINASE"/>
    <property type="match status" value="1"/>
</dbReference>
<proteinExistence type="predicted"/>
<evidence type="ECO:0000256" key="3">
    <source>
        <dbReference type="ARBA" id="ARBA00023125"/>
    </source>
</evidence>
<feature type="modified residue" description="4-aspartylphosphate" evidence="5">
    <location>
        <position position="52"/>
    </location>
</feature>
<keyword evidence="1 5" id="KW-0597">Phosphoprotein</keyword>
<dbReference type="SMART" id="SM00419">
    <property type="entry name" value="HTH_CRP"/>
    <property type="match status" value="1"/>
</dbReference>
<dbReference type="InterPro" id="IPR000595">
    <property type="entry name" value="cNMP-bd_dom"/>
</dbReference>
<accession>A0ABU2YDA2</accession>
<feature type="domain" description="Cyclic nucleotide-binding" evidence="6">
    <location>
        <begin position="161"/>
        <end position="246"/>
    </location>
</feature>
<dbReference type="PANTHER" id="PTHR43547:SF2">
    <property type="entry name" value="HYBRID SIGNAL TRANSDUCTION HISTIDINE KINASE C"/>
    <property type="match status" value="1"/>
</dbReference>
<dbReference type="Gene3D" id="3.40.50.2300">
    <property type="match status" value="1"/>
</dbReference>
<dbReference type="InterPro" id="IPR011006">
    <property type="entry name" value="CheY-like_superfamily"/>
</dbReference>
<dbReference type="RefSeq" id="WP_311333117.1">
    <property type="nucleotide sequence ID" value="NZ_JAVRHZ010000005.1"/>
</dbReference>
<dbReference type="CDD" id="cd00038">
    <property type="entry name" value="CAP_ED"/>
    <property type="match status" value="1"/>
</dbReference>
<dbReference type="SUPFAM" id="SSF52172">
    <property type="entry name" value="CheY-like"/>
    <property type="match status" value="1"/>
</dbReference>
<dbReference type="InterPro" id="IPR012318">
    <property type="entry name" value="HTH_CRP"/>
</dbReference>
<dbReference type="SUPFAM" id="SSF51206">
    <property type="entry name" value="cAMP-binding domain-like"/>
    <property type="match status" value="1"/>
</dbReference>
<keyword evidence="4" id="KW-0804">Transcription</keyword>
<evidence type="ECO:0000256" key="4">
    <source>
        <dbReference type="ARBA" id="ARBA00023163"/>
    </source>
</evidence>
<dbReference type="InterPro" id="IPR014710">
    <property type="entry name" value="RmlC-like_jellyroll"/>
</dbReference>
<dbReference type="InterPro" id="IPR018490">
    <property type="entry name" value="cNMP-bd_dom_sf"/>
</dbReference>
<dbReference type="InterPro" id="IPR001789">
    <property type="entry name" value="Sig_transdc_resp-reg_receiver"/>
</dbReference>
<dbReference type="Pfam" id="PF00072">
    <property type="entry name" value="Response_reg"/>
    <property type="match status" value="1"/>
</dbReference>
<reference evidence="9 10" key="1">
    <citation type="submission" date="2023-09" db="EMBL/GenBank/DDBJ databases">
        <authorList>
            <person name="Rey-Velasco X."/>
        </authorList>
    </citation>
    <scope>NUCLEOTIDE SEQUENCE [LARGE SCALE GENOMIC DNA]</scope>
    <source>
        <strain evidence="9 10">W242</strain>
    </source>
</reference>
<evidence type="ECO:0000256" key="2">
    <source>
        <dbReference type="ARBA" id="ARBA00023015"/>
    </source>
</evidence>
<evidence type="ECO:0000256" key="1">
    <source>
        <dbReference type="ARBA" id="ARBA00022553"/>
    </source>
</evidence>
<protein>
    <submittedName>
        <fullName evidence="9">Response regulator</fullName>
    </submittedName>
</protein>
<gene>
    <name evidence="9" type="ORF">RM538_09110</name>
</gene>
<dbReference type="CDD" id="cd17574">
    <property type="entry name" value="REC_OmpR"/>
    <property type="match status" value="1"/>
</dbReference>
<evidence type="ECO:0000256" key="5">
    <source>
        <dbReference type="PROSITE-ProRule" id="PRU00169"/>
    </source>
</evidence>
<evidence type="ECO:0000313" key="9">
    <source>
        <dbReference type="EMBL" id="MDT0556162.1"/>
    </source>
</evidence>
<dbReference type="Pfam" id="PF13545">
    <property type="entry name" value="HTH_Crp_2"/>
    <property type="match status" value="1"/>
</dbReference>
<dbReference type="Gene3D" id="2.60.120.10">
    <property type="entry name" value="Jelly Rolls"/>
    <property type="match status" value="1"/>
</dbReference>
<dbReference type="Pfam" id="PF00027">
    <property type="entry name" value="cNMP_binding"/>
    <property type="match status" value="1"/>
</dbReference>
<keyword evidence="10" id="KW-1185">Reference proteome</keyword>
<dbReference type="Proteomes" id="UP001254488">
    <property type="component" value="Unassembled WGS sequence"/>
</dbReference>
<dbReference type="SMART" id="SM00448">
    <property type="entry name" value="REC"/>
    <property type="match status" value="1"/>
</dbReference>
<evidence type="ECO:0000259" key="6">
    <source>
        <dbReference type="PROSITE" id="PS50042"/>
    </source>
</evidence>
<dbReference type="SUPFAM" id="SSF46785">
    <property type="entry name" value="Winged helix' DNA-binding domain"/>
    <property type="match status" value="1"/>
</dbReference>
<name>A0ABU2YDA2_9FLAO</name>
<evidence type="ECO:0000259" key="7">
    <source>
        <dbReference type="PROSITE" id="PS50110"/>
    </source>
</evidence>
<dbReference type="Gene3D" id="1.10.10.10">
    <property type="entry name" value="Winged helix-like DNA-binding domain superfamily/Winged helix DNA-binding domain"/>
    <property type="match status" value="1"/>
</dbReference>
<sequence>MKNILLIEDDTALRENTAELLELADYNVLTAPNGRIGINMAKNNIPNIIVCDIMMPEVDGYGVLEALSLDETTSHIPFIFLSAKTEHKEIRKGMDLGADDYLTKPFEEDELMSAIESRLAKAEILAKAISQPSKKVEGEGDLRDLNELKNFFDDNGDISTYKKGEIIYEEQSRSNNIFLILKGVVKSHKLDESGKELITALHKADDFLGFTSFEDNIPYQETATAVEETELTSISKNKLKDILGKNQKVSLALVNVLSDTVSEIKEQLLQMAYSSVRKKTAQTILQFSQILNKKPDEAIKISRADLASVAGIATESLIRTLSEFKKKNLIEIEGRNITIRNLKALEMMV</sequence>
<evidence type="ECO:0000259" key="8">
    <source>
        <dbReference type="PROSITE" id="PS51063"/>
    </source>
</evidence>
<comment type="caution">
    <text evidence="9">The sequence shown here is derived from an EMBL/GenBank/DDBJ whole genome shotgun (WGS) entry which is preliminary data.</text>
</comment>
<dbReference type="PROSITE" id="PS51063">
    <property type="entry name" value="HTH_CRP_2"/>
    <property type="match status" value="1"/>
</dbReference>
<feature type="domain" description="HTH crp-type" evidence="8">
    <location>
        <begin position="274"/>
        <end position="343"/>
    </location>
</feature>